<dbReference type="Pfam" id="PF00132">
    <property type="entry name" value="Hexapep"/>
    <property type="match status" value="1"/>
</dbReference>
<dbReference type="EMBL" id="CP083681">
    <property type="protein sequence ID" value="UYU70822.1"/>
    <property type="molecule type" value="Genomic_DNA"/>
</dbReference>
<dbReference type="CDD" id="cd03349">
    <property type="entry name" value="LbH_XAT"/>
    <property type="match status" value="1"/>
</dbReference>
<name>A0AA46YXU4_BACT4</name>
<dbReference type="PANTHER" id="PTHR43300:SF11">
    <property type="entry name" value="ACETYLTRANSFERASE RV3034C-RELATED"/>
    <property type="match status" value="1"/>
</dbReference>
<evidence type="ECO:0000313" key="2">
    <source>
        <dbReference type="EMBL" id="UYU70822.1"/>
    </source>
</evidence>
<sequence>MKLLRTTFLFFILFPIWKYIELAKHKSKWRKKNQHNWSHAKNLFPIEKVTVGNRTYGDIEFYFFGGEHEELRIGSYCSIAGNVRFLGGGEHPRNHLSTFPFTRHIFGITAKEDTKGRIIVGDDVWIGDGVTVLSGITINQGAIIGAKSIVTKDVPPYAIWIGNRVLKYRFDKRVCEKLSKLDLNTINLEAFKLLCDIEITENNVDDILKKISI</sequence>
<dbReference type="InterPro" id="IPR001451">
    <property type="entry name" value="Hexapep"/>
</dbReference>
<accession>A0AA46YXU4</accession>
<dbReference type="InterPro" id="IPR011004">
    <property type="entry name" value="Trimer_LpxA-like_sf"/>
</dbReference>
<dbReference type="InterPro" id="IPR050179">
    <property type="entry name" value="Trans_hexapeptide_repeat"/>
</dbReference>
<dbReference type="RefSeq" id="WP_132062648.1">
    <property type="nucleotide sequence ID" value="NZ_CP072242.1"/>
</dbReference>
<dbReference type="AlphaFoldDB" id="A0AA46YXU4"/>
<dbReference type="PANTHER" id="PTHR43300">
    <property type="entry name" value="ACETYLTRANSFERASE"/>
    <property type="match status" value="1"/>
</dbReference>
<dbReference type="Gene3D" id="2.160.10.10">
    <property type="entry name" value="Hexapeptide repeat proteins"/>
    <property type="match status" value="1"/>
</dbReference>
<evidence type="ECO:0000256" key="1">
    <source>
        <dbReference type="ARBA" id="ARBA00007274"/>
    </source>
</evidence>
<gene>
    <name evidence="2" type="ORF">KQP59_21485</name>
</gene>
<proteinExistence type="inferred from homology"/>
<comment type="similarity">
    <text evidence="1">Belongs to the transferase hexapeptide repeat family.</text>
</comment>
<reference evidence="2" key="1">
    <citation type="submission" date="2021-06" db="EMBL/GenBank/DDBJ databases">
        <title>Interrogation of the integrated mobile genetic elements in gut-associated Bacteroides with a consensus prediction approach.</title>
        <authorList>
            <person name="Campbell D.E."/>
            <person name="Leigh J.R."/>
            <person name="Kim T."/>
            <person name="England W."/>
            <person name="Whitaker R.J."/>
            <person name="Degnan P.H."/>
        </authorList>
    </citation>
    <scope>NUCLEOTIDE SEQUENCE</scope>
    <source>
        <strain evidence="2">VPI-BTDOT2</strain>
    </source>
</reference>
<dbReference type="SUPFAM" id="SSF51161">
    <property type="entry name" value="Trimeric LpxA-like enzymes"/>
    <property type="match status" value="1"/>
</dbReference>
<protein>
    <submittedName>
        <fullName evidence="2">CatB-related O-acetyltransferase</fullName>
    </submittedName>
</protein>
<evidence type="ECO:0000313" key="3">
    <source>
        <dbReference type="Proteomes" id="UP001156216"/>
    </source>
</evidence>
<organism evidence="2 3">
    <name type="scientific">Bacteroides thetaiotaomicron</name>
    <dbReference type="NCBI Taxonomy" id="818"/>
    <lineage>
        <taxon>Bacteria</taxon>
        <taxon>Pseudomonadati</taxon>
        <taxon>Bacteroidota</taxon>
        <taxon>Bacteroidia</taxon>
        <taxon>Bacteroidales</taxon>
        <taxon>Bacteroidaceae</taxon>
        <taxon>Bacteroides</taxon>
    </lineage>
</organism>
<dbReference type="Proteomes" id="UP001156216">
    <property type="component" value="Chromosome"/>
</dbReference>